<evidence type="ECO:0000256" key="1">
    <source>
        <dbReference type="SAM" id="MobiDB-lite"/>
    </source>
</evidence>
<name>A0ABQ8UAI8_9EUKA</name>
<accession>A0ABQ8UAI8</accession>
<organism evidence="2 3">
    <name type="scientific">Paratrimastix pyriformis</name>
    <dbReference type="NCBI Taxonomy" id="342808"/>
    <lineage>
        <taxon>Eukaryota</taxon>
        <taxon>Metamonada</taxon>
        <taxon>Preaxostyla</taxon>
        <taxon>Paratrimastigidae</taxon>
        <taxon>Paratrimastix</taxon>
    </lineage>
</organism>
<gene>
    <name evidence="2" type="ORF">PAPYR_9583</name>
</gene>
<evidence type="ECO:0000313" key="2">
    <source>
        <dbReference type="EMBL" id="KAJ4455436.1"/>
    </source>
</evidence>
<dbReference type="Proteomes" id="UP001141327">
    <property type="component" value="Unassembled WGS sequence"/>
</dbReference>
<evidence type="ECO:0000313" key="3">
    <source>
        <dbReference type="Proteomes" id="UP001141327"/>
    </source>
</evidence>
<feature type="region of interest" description="Disordered" evidence="1">
    <location>
        <begin position="362"/>
        <end position="397"/>
    </location>
</feature>
<proteinExistence type="predicted"/>
<keyword evidence="3" id="KW-1185">Reference proteome</keyword>
<feature type="compositionally biased region" description="Acidic residues" evidence="1">
    <location>
        <begin position="378"/>
        <end position="396"/>
    </location>
</feature>
<evidence type="ECO:0008006" key="4">
    <source>
        <dbReference type="Google" id="ProtNLM"/>
    </source>
</evidence>
<reference evidence="2" key="1">
    <citation type="journal article" date="2022" name="bioRxiv">
        <title>Genomics of Preaxostyla Flagellates Illuminates Evolutionary Transitions and the Path Towards Mitochondrial Loss.</title>
        <authorList>
            <person name="Novak L.V.F."/>
            <person name="Treitli S.C."/>
            <person name="Pyrih J."/>
            <person name="Halakuc P."/>
            <person name="Pipaliya S.V."/>
            <person name="Vacek V."/>
            <person name="Brzon O."/>
            <person name="Soukal P."/>
            <person name="Eme L."/>
            <person name="Dacks J.B."/>
            <person name="Karnkowska A."/>
            <person name="Elias M."/>
            <person name="Hampl V."/>
        </authorList>
    </citation>
    <scope>NUCLEOTIDE SEQUENCE</scope>
    <source>
        <strain evidence="2">RCP-MX</strain>
    </source>
</reference>
<comment type="caution">
    <text evidence="2">The sequence shown here is derived from an EMBL/GenBank/DDBJ whole genome shotgun (WGS) entry which is preliminary data.</text>
</comment>
<sequence>MDLSSDEEISAFFAQNPEAGNSADRVPILRSLLAICSRPKSIAELCPVGALSSFLVDILCQNIDEAGPLGAQSLGNNNSPLTALGGLPSHLPLSLPALQSLENPTSSLPPPPPPGAPVAWLSSIDMQSLLRILPPVLAPPVRVPLPDAGPTIMADAPFHSLMPHCGQAQVITDRPDPGRVPSEPPQAGHEVAVIARVLDLVDTAEPLASHACALLIAVSRRFDSATDPLPGMLELHENVRIFFEGFLEALNADVPGTTATLGRMLNHPELCAKLCFRNTTTLLVDILLRRLGALEPTDDTAFELLMCLDGLLRHSDYRAIRPFYKADEVIDMLRILGESTIPAVQELALSIQSQSRQFGLSPFPIPPPLPVKGKEKVFDDDDGDDDGDDDDEDADDDWRVFAQMMGGCWSESPST</sequence>
<protein>
    <recommendedName>
        <fullName evidence="4">SPIN90/Ldb17 leucine-rich domain-containing protein</fullName>
    </recommendedName>
</protein>
<dbReference type="EMBL" id="JAPMOS010000107">
    <property type="protein sequence ID" value="KAJ4455436.1"/>
    <property type="molecule type" value="Genomic_DNA"/>
</dbReference>